<gene>
    <name evidence="2" type="ORF">B0T11DRAFT_64917</name>
</gene>
<comment type="caution">
    <text evidence="2">The sequence shown here is derived from an EMBL/GenBank/DDBJ whole genome shotgun (WGS) entry which is preliminary data.</text>
</comment>
<feature type="compositionally biased region" description="Pro residues" evidence="1">
    <location>
        <begin position="32"/>
        <end position="42"/>
    </location>
</feature>
<name>A0A8K0TLF0_9PEZI</name>
<dbReference type="EMBL" id="JAGPXD010000002">
    <property type="protein sequence ID" value="KAH7368513.1"/>
    <property type="molecule type" value="Genomic_DNA"/>
</dbReference>
<feature type="region of interest" description="Disordered" evidence="1">
    <location>
        <begin position="385"/>
        <end position="414"/>
    </location>
</feature>
<keyword evidence="3" id="KW-1185">Reference proteome</keyword>
<feature type="compositionally biased region" description="Low complexity" evidence="1">
    <location>
        <begin position="1"/>
        <end position="15"/>
    </location>
</feature>
<dbReference type="Proteomes" id="UP000813385">
    <property type="component" value="Unassembled WGS sequence"/>
</dbReference>
<evidence type="ECO:0000256" key="1">
    <source>
        <dbReference type="SAM" id="MobiDB-lite"/>
    </source>
</evidence>
<proteinExistence type="predicted"/>
<reference evidence="2" key="1">
    <citation type="journal article" date="2021" name="Nat. Commun.">
        <title>Genetic determinants of endophytism in the Arabidopsis root mycobiome.</title>
        <authorList>
            <person name="Mesny F."/>
            <person name="Miyauchi S."/>
            <person name="Thiergart T."/>
            <person name="Pickel B."/>
            <person name="Atanasova L."/>
            <person name="Karlsson M."/>
            <person name="Huettel B."/>
            <person name="Barry K.W."/>
            <person name="Haridas S."/>
            <person name="Chen C."/>
            <person name="Bauer D."/>
            <person name="Andreopoulos W."/>
            <person name="Pangilinan J."/>
            <person name="LaButti K."/>
            <person name="Riley R."/>
            <person name="Lipzen A."/>
            <person name="Clum A."/>
            <person name="Drula E."/>
            <person name="Henrissat B."/>
            <person name="Kohler A."/>
            <person name="Grigoriev I.V."/>
            <person name="Martin F.M."/>
            <person name="Hacquard S."/>
        </authorList>
    </citation>
    <scope>NUCLEOTIDE SEQUENCE</scope>
    <source>
        <strain evidence="2">MPI-CAGE-AT-0016</strain>
    </source>
</reference>
<feature type="region of interest" description="Disordered" evidence="1">
    <location>
        <begin position="1"/>
        <end position="47"/>
    </location>
</feature>
<evidence type="ECO:0000313" key="2">
    <source>
        <dbReference type="EMBL" id="KAH7368513.1"/>
    </source>
</evidence>
<accession>A0A8K0TLF0</accession>
<dbReference type="AlphaFoldDB" id="A0A8K0TLF0"/>
<protein>
    <submittedName>
        <fullName evidence="2">Uncharacterized protein</fullName>
    </submittedName>
</protein>
<feature type="region of interest" description="Disordered" evidence="1">
    <location>
        <begin position="186"/>
        <end position="219"/>
    </location>
</feature>
<organism evidence="2 3">
    <name type="scientific">Plectosphaerella cucumerina</name>
    <dbReference type="NCBI Taxonomy" id="40658"/>
    <lineage>
        <taxon>Eukaryota</taxon>
        <taxon>Fungi</taxon>
        <taxon>Dikarya</taxon>
        <taxon>Ascomycota</taxon>
        <taxon>Pezizomycotina</taxon>
        <taxon>Sordariomycetes</taxon>
        <taxon>Hypocreomycetidae</taxon>
        <taxon>Glomerellales</taxon>
        <taxon>Plectosphaerellaceae</taxon>
        <taxon>Plectosphaerella</taxon>
    </lineage>
</organism>
<evidence type="ECO:0000313" key="3">
    <source>
        <dbReference type="Proteomes" id="UP000813385"/>
    </source>
</evidence>
<sequence length="414" mass="44923">MAAHAPSIAPSAPAHAGEDTPTPTPTTVAGFAPPPCPPPSTLPPANVSRNRLQETAMAEKAVFWPHVIPCHASRESPGCTGRDFHSSCCKAPTCVKTTADRHLRALQLQSAQQCVSYCMKILSGSRSLRSLFQKHQSHGQCTHNCCWAMGARPFVLPACPCTAQRPARCQLPDLARSAAALPEWEISKTPPSTAPLPPKSGLISSAGDRPAPPTTCRASSRDLELARPSLVAHFESPPATRINVDEQQPYLSWSVQPAVCAQIACSRGIPSSHGLPTGVRYIICARTPASSINSEPGCRKHVWLWNRRRARLDTIPPPKAAGSVSGRRPGLGLARSFAVRLVSMEESAPLRTNLTCMRPAKVLCQYLLVFAHPIFPTWTERAPFPPLRPQQHPRPDIAHYSRKNPAPRTDSRRC</sequence>